<protein>
    <submittedName>
        <fullName evidence="1">Uncharacterized protein</fullName>
    </submittedName>
</protein>
<proteinExistence type="predicted"/>
<evidence type="ECO:0000313" key="1">
    <source>
        <dbReference type="EMBL" id="JAI03585.1"/>
    </source>
</evidence>
<accession>A0A0E9XLN8</accession>
<reference evidence="1" key="2">
    <citation type="journal article" date="2015" name="Fish Shellfish Immunol.">
        <title>Early steps in the European eel (Anguilla anguilla)-Vibrio vulnificus interaction in the gills: Role of the RtxA13 toxin.</title>
        <authorList>
            <person name="Callol A."/>
            <person name="Pajuelo D."/>
            <person name="Ebbesson L."/>
            <person name="Teles M."/>
            <person name="MacKenzie S."/>
            <person name="Amaro C."/>
        </authorList>
    </citation>
    <scope>NUCLEOTIDE SEQUENCE</scope>
</reference>
<organism evidence="1">
    <name type="scientific">Anguilla anguilla</name>
    <name type="common">European freshwater eel</name>
    <name type="synonym">Muraena anguilla</name>
    <dbReference type="NCBI Taxonomy" id="7936"/>
    <lineage>
        <taxon>Eukaryota</taxon>
        <taxon>Metazoa</taxon>
        <taxon>Chordata</taxon>
        <taxon>Craniata</taxon>
        <taxon>Vertebrata</taxon>
        <taxon>Euteleostomi</taxon>
        <taxon>Actinopterygii</taxon>
        <taxon>Neopterygii</taxon>
        <taxon>Teleostei</taxon>
        <taxon>Anguilliformes</taxon>
        <taxon>Anguillidae</taxon>
        <taxon>Anguilla</taxon>
    </lineage>
</organism>
<name>A0A0E9XLN8_ANGAN</name>
<dbReference type="AlphaFoldDB" id="A0A0E9XLN8"/>
<dbReference type="EMBL" id="GBXM01004993">
    <property type="protein sequence ID" value="JAI03585.1"/>
    <property type="molecule type" value="Transcribed_RNA"/>
</dbReference>
<sequence>MRKCILVGKCTDLTFKFSDTMHFQHNTSVTGIRIWIWLHKGKQVY</sequence>
<reference evidence="1" key="1">
    <citation type="submission" date="2014-11" db="EMBL/GenBank/DDBJ databases">
        <authorList>
            <person name="Amaro Gonzalez C."/>
        </authorList>
    </citation>
    <scope>NUCLEOTIDE SEQUENCE</scope>
</reference>